<proteinExistence type="inferred from homology"/>
<organism evidence="3">
    <name type="scientific">bioreactor metagenome</name>
    <dbReference type="NCBI Taxonomy" id="1076179"/>
    <lineage>
        <taxon>unclassified sequences</taxon>
        <taxon>metagenomes</taxon>
        <taxon>ecological metagenomes</taxon>
    </lineage>
</organism>
<dbReference type="AlphaFoldDB" id="A0A645EG96"/>
<sequence>MKATLRQAPDVIFVGEMRDYETIKTVLSAAETGHLVFSTLHTLGAAETIDRIIDVFPSAQQHQIKVQLSMVLQAVVSQLLIPTIDNKLVPAFEILIVNNAIRTQIRDGKTYQIDNYIASGKQDGMITMDDSIFSLYKEGKISKENALLYAVNSELMEKKIGKA</sequence>
<dbReference type="GO" id="GO:0016887">
    <property type="term" value="F:ATP hydrolysis activity"/>
    <property type="evidence" value="ECO:0007669"/>
    <property type="project" value="InterPro"/>
</dbReference>
<protein>
    <submittedName>
        <fullName evidence="3">Twitching mobility protein</fullName>
    </submittedName>
</protein>
<dbReference type="PANTHER" id="PTHR30486:SF16">
    <property type="entry name" value="TWITCHING MOTILITY PROTEIN PILT"/>
    <property type="match status" value="1"/>
</dbReference>
<dbReference type="InterPro" id="IPR050921">
    <property type="entry name" value="T4SS_GSP_E_ATPase"/>
</dbReference>
<evidence type="ECO:0000256" key="1">
    <source>
        <dbReference type="ARBA" id="ARBA00006611"/>
    </source>
</evidence>
<evidence type="ECO:0000313" key="3">
    <source>
        <dbReference type="EMBL" id="MPN00322.1"/>
    </source>
</evidence>
<comment type="caution">
    <text evidence="3">The sequence shown here is derived from an EMBL/GenBank/DDBJ whole genome shotgun (WGS) entry which is preliminary data.</text>
</comment>
<dbReference type="InterPro" id="IPR001482">
    <property type="entry name" value="T2SS/T4SS_dom"/>
</dbReference>
<dbReference type="InterPro" id="IPR027417">
    <property type="entry name" value="P-loop_NTPase"/>
</dbReference>
<dbReference type="SUPFAM" id="SSF52540">
    <property type="entry name" value="P-loop containing nucleoside triphosphate hydrolases"/>
    <property type="match status" value="1"/>
</dbReference>
<gene>
    <name evidence="3" type="primary">pilT_27</name>
    <name evidence="3" type="ORF">SDC9_147516</name>
</gene>
<comment type="similarity">
    <text evidence="1">Belongs to the GSP E family.</text>
</comment>
<feature type="domain" description="Bacterial type II secretion system protein E" evidence="2">
    <location>
        <begin position="2"/>
        <end position="86"/>
    </location>
</feature>
<dbReference type="Pfam" id="PF00437">
    <property type="entry name" value="T2SSE"/>
    <property type="match status" value="1"/>
</dbReference>
<accession>A0A645EG96</accession>
<dbReference type="EMBL" id="VSSQ01046352">
    <property type="protein sequence ID" value="MPN00322.1"/>
    <property type="molecule type" value="Genomic_DNA"/>
</dbReference>
<dbReference type="PANTHER" id="PTHR30486">
    <property type="entry name" value="TWITCHING MOTILITY PROTEIN PILT"/>
    <property type="match status" value="1"/>
</dbReference>
<name>A0A645EG96_9ZZZZ</name>
<dbReference type="Gene3D" id="3.40.50.300">
    <property type="entry name" value="P-loop containing nucleotide triphosphate hydrolases"/>
    <property type="match status" value="1"/>
</dbReference>
<evidence type="ECO:0000259" key="2">
    <source>
        <dbReference type="Pfam" id="PF00437"/>
    </source>
</evidence>
<reference evidence="3" key="1">
    <citation type="submission" date="2019-08" db="EMBL/GenBank/DDBJ databases">
        <authorList>
            <person name="Kucharzyk K."/>
            <person name="Murdoch R.W."/>
            <person name="Higgins S."/>
            <person name="Loffler F."/>
        </authorList>
    </citation>
    <scope>NUCLEOTIDE SEQUENCE</scope>
</reference>